<dbReference type="Proteomes" id="UP000824190">
    <property type="component" value="Unassembled WGS sequence"/>
</dbReference>
<feature type="compositionally biased region" description="Polar residues" evidence="1">
    <location>
        <begin position="1"/>
        <end position="15"/>
    </location>
</feature>
<evidence type="ECO:0000256" key="1">
    <source>
        <dbReference type="SAM" id="MobiDB-lite"/>
    </source>
</evidence>
<dbReference type="AlphaFoldDB" id="A0A9D1RRC0"/>
<sequence>MSMKNADTTNSNTAAQDGFEPEVTEEEIRAHLQQEVPGSSAQDVVTLLFIAVMIILTVVCFVFII</sequence>
<protein>
    <submittedName>
        <fullName evidence="3">Uncharacterized protein</fullName>
    </submittedName>
</protein>
<evidence type="ECO:0000313" key="3">
    <source>
        <dbReference type="EMBL" id="HIW91838.1"/>
    </source>
</evidence>
<feature type="transmembrane region" description="Helical" evidence="2">
    <location>
        <begin position="44"/>
        <end position="64"/>
    </location>
</feature>
<keyword evidence="2" id="KW-1133">Transmembrane helix</keyword>
<evidence type="ECO:0000313" key="4">
    <source>
        <dbReference type="Proteomes" id="UP000824190"/>
    </source>
</evidence>
<evidence type="ECO:0000256" key="2">
    <source>
        <dbReference type="SAM" id="Phobius"/>
    </source>
</evidence>
<keyword evidence="2" id="KW-0472">Membrane</keyword>
<organism evidence="3 4">
    <name type="scientific">Candidatus Corynebacterium avicola</name>
    <dbReference type="NCBI Taxonomy" id="2838527"/>
    <lineage>
        <taxon>Bacteria</taxon>
        <taxon>Bacillati</taxon>
        <taxon>Actinomycetota</taxon>
        <taxon>Actinomycetes</taxon>
        <taxon>Mycobacteriales</taxon>
        <taxon>Corynebacteriaceae</taxon>
        <taxon>Corynebacterium</taxon>
    </lineage>
</organism>
<name>A0A9D1RRC0_9CORY</name>
<feature type="region of interest" description="Disordered" evidence="1">
    <location>
        <begin position="1"/>
        <end position="26"/>
    </location>
</feature>
<reference evidence="3" key="1">
    <citation type="journal article" date="2021" name="PeerJ">
        <title>Extensive microbial diversity within the chicken gut microbiome revealed by metagenomics and culture.</title>
        <authorList>
            <person name="Gilroy R."/>
            <person name="Ravi A."/>
            <person name="Getino M."/>
            <person name="Pursley I."/>
            <person name="Horton D.L."/>
            <person name="Alikhan N.F."/>
            <person name="Baker D."/>
            <person name="Gharbi K."/>
            <person name="Hall N."/>
            <person name="Watson M."/>
            <person name="Adriaenssens E.M."/>
            <person name="Foster-Nyarko E."/>
            <person name="Jarju S."/>
            <person name="Secka A."/>
            <person name="Antonio M."/>
            <person name="Oren A."/>
            <person name="Chaudhuri R.R."/>
            <person name="La Ragione R."/>
            <person name="Hildebrand F."/>
            <person name="Pallen M.J."/>
        </authorList>
    </citation>
    <scope>NUCLEOTIDE SEQUENCE</scope>
    <source>
        <strain evidence="3">CHK32-1732</strain>
    </source>
</reference>
<accession>A0A9D1RRC0</accession>
<dbReference type="EMBL" id="DXGC01000077">
    <property type="protein sequence ID" value="HIW91838.1"/>
    <property type="molecule type" value="Genomic_DNA"/>
</dbReference>
<proteinExistence type="predicted"/>
<keyword evidence="2" id="KW-0812">Transmembrane</keyword>
<reference evidence="3" key="2">
    <citation type="submission" date="2021-04" db="EMBL/GenBank/DDBJ databases">
        <authorList>
            <person name="Gilroy R."/>
        </authorList>
    </citation>
    <scope>NUCLEOTIDE SEQUENCE</scope>
    <source>
        <strain evidence="3">CHK32-1732</strain>
    </source>
</reference>
<comment type="caution">
    <text evidence="3">The sequence shown here is derived from an EMBL/GenBank/DDBJ whole genome shotgun (WGS) entry which is preliminary data.</text>
</comment>
<gene>
    <name evidence="3" type="ORF">H9870_09290</name>
</gene>